<evidence type="ECO:0000313" key="1">
    <source>
        <dbReference type="EMBL" id="SVD48392.1"/>
    </source>
</evidence>
<dbReference type="EMBL" id="UINC01153590">
    <property type="protein sequence ID" value="SVD48392.1"/>
    <property type="molecule type" value="Genomic_DNA"/>
</dbReference>
<accession>A0A382VPH4</accession>
<dbReference type="Gene3D" id="3.60.15.10">
    <property type="entry name" value="Ribonuclease Z/Hydroxyacylglutathione hydrolase-like"/>
    <property type="match status" value="1"/>
</dbReference>
<proteinExistence type="predicted"/>
<reference evidence="1" key="1">
    <citation type="submission" date="2018-05" db="EMBL/GenBank/DDBJ databases">
        <authorList>
            <person name="Lanie J.A."/>
            <person name="Ng W.-L."/>
            <person name="Kazmierczak K.M."/>
            <person name="Andrzejewski T.M."/>
            <person name="Davidsen T.M."/>
            <person name="Wayne K.J."/>
            <person name="Tettelin H."/>
            <person name="Glass J.I."/>
            <person name="Rusch D."/>
            <person name="Podicherti R."/>
            <person name="Tsui H.-C.T."/>
            <person name="Winkler M.E."/>
        </authorList>
    </citation>
    <scope>NUCLEOTIDE SEQUENCE</scope>
</reference>
<organism evidence="1">
    <name type="scientific">marine metagenome</name>
    <dbReference type="NCBI Taxonomy" id="408172"/>
    <lineage>
        <taxon>unclassified sequences</taxon>
        <taxon>metagenomes</taxon>
        <taxon>ecological metagenomes</taxon>
    </lineage>
</organism>
<feature type="non-terminal residue" evidence="1">
    <location>
        <position position="111"/>
    </location>
</feature>
<gene>
    <name evidence="1" type="ORF">METZ01_LOCUS401246</name>
</gene>
<name>A0A382VPH4_9ZZZZ</name>
<dbReference type="InterPro" id="IPR036866">
    <property type="entry name" value="RibonucZ/Hydroxyglut_hydro"/>
</dbReference>
<sequence>MRKLLPGLTHWRAFHQDIGHDVDCYHAESEGVTYLLDPLLPEGGIGFLQQVAPPSHIYMTNRLHDRSCADCARAVDATVWCNRHGLHEYVDDPLDVQPFDAGDVLPGGVRT</sequence>
<protein>
    <submittedName>
        <fullName evidence="1">Uncharacterized protein</fullName>
    </submittedName>
</protein>
<dbReference type="AlphaFoldDB" id="A0A382VPH4"/>